<dbReference type="InterPro" id="IPR004045">
    <property type="entry name" value="Glutathione_S-Trfase_N"/>
</dbReference>
<organism evidence="3 4">
    <name type="scientific">Elysia marginata</name>
    <dbReference type="NCBI Taxonomy" id="1093978"/>
    <lineage>
        <taxon>Eukaryota</taxon>
        <taxon>Metazoa</taxon>
        <taxon>Spiralia</taxon>
        <taxon>Lophotrochozoa</taxon>
        <taxon>Mollusca</taxon>
        <taxon>Gastropoda</taxon>
        <taxon>Heterobranchia</taxon>
        <taxon>Euthyneura</taxon>
        <taxon>Panpulmonata</taxon>
        <taxon>Sacoglossa</taxon>
        <taxon>Placobranchoidea</taxon>
        <taxon>Plakobranchidae</taxon>
        <taxon>Elysia</taxon>
    </lineage>
</organism>
<dbReference type="GO" id="GO:0008053">
    <property type="term" value="P:mitochondrial fusion"/>
    <property type="evidence" value="ECO:0007669"/>
    <property type="project" value="TreeGrafter"/>
</dbReference>
<dbReference type="Gene3D" id="3.40.30.10">
    <property type="entry name" value="Glutaredoxin"/>
    <property type="match status" value="1"/>
</dbReference>
<dbReference type="CDD" id="cd00570">
    <property type="entry name" value="GST_N_family"/>
    <property type="match status" value="1"/>
</dbReference>
<dbReference type="PANTHER" id="PTHR44188:SF1">
    <property type="entry name" value="GDAP1, ISOFORM A"/>
    <property type="match status" value="1"/>
</dbReference>
<dbReference type="GO" id="GO:0006626">
    <property type="term" value="P:protein targeting to mitochondrion"/>
    <property type="evidence" value="ECO:0007669"/>
    <property type="project" value="TreeGrafter"/>
</dbReference>
<keyword evidence="4" id="KW-1185">Reference proteome</keyword>
<comment type="caution">
    <text evidence="3">The sequence shown here is derived from an EMBL/GenBank/DDBJ whole genome shotgun (WGS) entry which is preliminary data.</text>
</comment>
<evidence type="ECO:0000256" key="1">
    <source>
        <dbReference type="ARBA" id="ARBA00007409"/>
    </source>
</evidence>
<dbReference type="PROSITE" id="PS50404">
    <property type="entry name" value="GST_NTER"/>
    <property type="match status" value="1"/>
</dbReference>
<gene>
    <name evidence="3" type="ORF">ElyMa_003945100</name>
</gene>
<dbReference type="Pfam" id="PF13409">
    <property type="entry name" value="GST_N_2"/>
    <property type="match status" value="1"/>
</dbReference>
<dbReference type="Proteomes" id="UP000762676">
    <property type="component" value="Unassembled WGS sequence"/>
</dbReference>
<sequence length="201" mass="22940">MSLQLFYWPTSSASQKALMAMEEKQLKFKGTIVNITEGEQNQGWYLRINSAGQVPVLQIEDHCLSESDVIVEKLDKLNNGEVGRMECSNHHKENLLKKGKGSNMDFYQAKESKELLPLQHIKQKNKLVKTAARNDKKTYLEDKASEAQEAAFRGDTQTLYTITRDLTRTNPSQPSTVKDEHGKLITKLEDQCKRLANHFKT</sequence>
<evidence type="ECO:0000313" key="3">
    <source>
        <dbReference type="EMBL" id="GFR76497.1"/>
    </source>
</evidence>
<comment type="similarity">
    <text evidence="1">Belongs to the GST superfamily.</text>
</comment>
<feature type="domain" description="GST N-terminal" evidence="2">
    <location>
        <begin position="1"/>
        <end position="82"/>
    </location>
</feature>
<evidence type="ECO:0000259" key="2">
    <source>
        <dbReference type="PROSITE" id="PS50404"/>
    </source>
</evidence>
<dbReference type="AlphaFoldDB" id="A0AAV4FT06"/>
<accession>A0AAV4FT06</accession>
<dbReference type="EMBL" id="BMAT01008025">
    <property type="protein sequence ID" value="GFR76497.1"/>
    <property type="molecule type" value="Genomic_DNA"/>
</dbReference>
<dbReference type="SUPFAM" id="SSF52833">
    <property type="entry name" value="Thioredoxin-like"/>
    <property type="match status" value="1"/>
</dbReference>
<proteinExistence type="inferred from homology"/>
<dbReference type="InterPro" id="IPR036249">
    <property type="entry name" value="Thioredoxin-like_sf"/>
</dbReference>
<dbReference type="GO" id="GO:0000266">
    <property type="term" value="P:mitochondrial fission"/>
    <property type="evidence" value="ECO:0007669"/>
    <property type="project" value="TreeGrafter"/>
</dbReference>
<name>A0AAV4FT06_9GAST</name>
<dbReference type="PANTHER" id="PTHR44188">
    <property type="entry name" value="GDAP1, ISOFORM A"/>
    <property type="match status" value="1"/>
</dbReference>
<dbReference type="GO" id="GO:0005741">
    <property type="term" value="C:mitochondrial outer membrane"/>
    <property type="evidence" value="ECO:0007669"/>
    <property type="project" value="TreeGrafter"/>
</dbReference>
<reference evidence="3 4" key="1">
    <citation type="journal article" date="2021" name="Elife">
        <title>Chloroplast acquisition without the gene transfer in kleptoplastic sea slugs, Plakobranchus ocellatus.</title>
        <authorList>
            <person name="Maeda T."/>
            <person name="Takahashi S."/>
            <person name="Yoshida T."/>
            <person name="Shimamura S."/>
            <person name="Takaki Y."/>
            <person name="Nagai Y."/>
            <person name="Toyoda A."/>
            <person name="Suzuki Y."/>
            <person name="Arimoto A."/>
            <person name="Ishii H."/>
            <person name="Satoh N."/>
            <person name="Nishiyama T."/>
            <person name="Hasebe M."/>
            <person name="Maruyama T."/>
            <person name="Minagawa J."/>
            <person name="Obokata J."/>
            <person name="Shigenobu S."/>
        </authorList>
    </citation>
    <scope>NUCLEOTIDE SEQUENCE [LARGE SCALE GENOMIC DNA]</scope>
</reference>
<protein>
    <submittedName>
        <fullName evidence="3">Ganglioside-induced differentiation-associated protein 1</fullName>
    </submittedName>
</protein>
<evidence type="ECO:0000313" key="4">
    <source>
        <dbReference type="Proteomes" id="UP000762676"/>
    </source>
</evidence>